<accession>A0ACC0KJY8</accession>
<protein>
    <submittedName>
        <fullName evidence="1">Uncharacterized protein</fullName>
    </submittedName>
</protein>
<organism evidence="1 2">
    <name type="scientific">Choristoneura fumiferana</name>
    <name type="common">Spruce budworm moth</name>
    <name type="synonym">Archips fumiferana</name>
    <dbReference type="NCBI Taxonomy" id="7141"/>
    <lineage>
        <taxon>Eukaryota</taxon>
        <taxon>Metazoa</taxon>
        <taxon>Ecdysozoa</taxon>
        <taxon>Arthropoda</taxon>
        <taxon>Hexapoda</taxon>
        <taxon>Insecta</taxon>
        <taxon>Pterygota</taxon>
        <taxon>Neoptera</taxon>
        <taxon>Endopterygota</taxon>
        <taxon>Lepidoptera</taxon>
        <taxon>Glossata</taxon>
        <taxon>Ditrysia</taxon>
        <taxon>Tortricoidea</taxon>
        <taxon>Tortricidae</taxon>
        <taxon>Tortricinae</taxon>
        <taxon>Choristoneura</taxon>
    </lineage>
</organism>
<reference evidence="1 2" key="1">
    <citation type="journal article" date="2022" name="Genome Biol. Evol.">
        <title>The Spruce Budworm Genome: Reconstructing the Evolutionary History of Antifreeze Proteins.</title>
        <authorList>
            <person name="Beliveau C."/>
            <person name="Gagne P."/>
            <person name="Picq S."/>
            <person name="Vernygora O."/>
            <person name="Keeling C.I."/>
            <person name="Pinkney K."/>
            <person name="Doucet D."/>
            <person name="Wen F."/>
            <person name="Johnston J.S."/>
            <person name="Maaroufi H."/>
            <person name="Boyle B."/>
            <person name="Laroche J."/>
            <person name="Dewar K."/>
            <person name="Juretic N."/>
            <person name="Blackburn G."/>
            <person name="Nisole A."/>
            <person name="Brunet B."/>
            <person name="Brandao M."/>
            <person name="Lumley L."/>
            <person name="Duan J."/>
            <person name="Quan G."/>
            <person name="Lucarotti C.J."/>
            <person name="Roe A.D."/>
            <person name="Sperling F.A.H."/>
            <person name="Levesque R.C."/>
            <person name="Cusson M."/>
        </authorList>
    </citation>
    <scope>NUCLEOTIDE SEQUENCE [LARGE SCALE GENOMIC DNA]</scope>
    <source>
        <strain evidence="1">Glfc:IPQL:Cfum</strain>
    </source>
</reference>
<comment type="caution">
    <text evidence="1">The sequence shown here is derived from an EMBL/GenBank/DDBJ whole genome shotgun (WGS) entry which is preliminary data.</text>
</comment>
<sequence>MRFWMEIIVCVCIVVSNSLMPLWISQTHPIQEQPLYITMLVFDFLYLINIIANCFTGFVSGKNHQYVVLNKRNILWRYAKTWLFVDAVVLACNIIDHKSKKNQTLVVAIVCSKVLRIPILLIYFNNIAKVLRMGLLVLHCSFKYMIAFFGTESARAKYYMMSRQVEAYMNNRRFPPRIKKKVLKFYAIRFQSHFFVESRMMACVSGQLRNDMVMYTGRQLVRELFFLKQLPRLLLMEITLRFKLVIFIEGDIIFKIHTIGDEIYFIHKGTVAIYSESGREVCHLEDGEYFGGIALVMKHRLRTASAVAVTNCELFMGKEDIKVSGLCEVVALQLPAGRRMRLVAWRGMARGAWRVACGVWRVARGAWREARGMVLRGKMSPQCSGGN</sequence>
<dbReference type="Proteomes" id="UP001064048">
    <property type="component" value="Chromosome 17"/>
</dbReference>
<gene>
    <name evidence="1" type="ORF">MSG28_010119</name>
</gene>
<dbReference type="EMBL" id="CM046117">
    <property type="protein sequence ID" value="KAI8436595.1"/>
    <property type="molecule type" value="Genomic_DNA"/>
</dbReference>
<evidence type="ECO:0000313" key="2">
    <source>
        <dbReference type="Proteomes" id="UP001064048"/>
    </source>
</evidence>
<proteinExistence type="predicted"/>
<evidence type="ECO:0000313" key="1">
    <source>
        <dbReference type="EMBL" id="KAI8436595.1"/>
    </source>
</evidence>
<keyword evidence="2" id="KW-1185">Reference proteome</keyword>
<name>A0ACC0KJY8_CHOFU</name>